<evidence type="ECO:0000256" key="1">
    <source>
        <dbReference type="SAM" id="MobiDB-lite"/>
    </source>
</evidence>
<evidence type="ECO:0000313" key="4">
    <source>
        <dbReference type="Proteomes" id="UP000566711"/>
    </source>
</evidence>
<keyword evidence="3" id="KW-0378">Hydrolase</keyword>
<sequence length="591" mass="65118">MDEALLPAATRRVPLTLNDDGDPSFVTVCSPKSFRVRAHAVVPPRHVIPVIFVPGIMGTNLRMTKEASTQQVPAWSPPNGTIGGLKEVGSRMKQKPRERQLQMTATRTEVDHTGKVEVPQGIYTITAGEAKRRGWGALHFDSYGHVLAELERSLNDQYEEPGKKGTKKLAVWEVAQTLKKPAPIQPCAGEPGDPCWAPEFIDVRKVWNAIKGTVAPLTEDEFARLDDFYYPVWAYGYNWLSSNESSADGLVKRIDEVLAWYDKTNYFITQGKVILVTHSMGGIVARRAAQKSTSKILGVVHGVQPVSGAPVVYRRFRAGTEVGSVFNIMGAATAMVIGWNAADITCVMANSPGALELLPTKNYPPGWLTVSQKIAGEPVKELTQALPIADPYEEIYSKRVQDVWWGMIDETLIDPAELAKDQDSTPMRMYGIALKTAKDMHDNLGLYCHPNTYAHYGSDCQEVAFGKVHWITDQRLLSRVQTGLMGFPAASWTLLGETTLGVDEKSVKFELDNRRSPKTDDDVDAGDGTVPNLSGSTIAKAEGIQCVFRMKGFDHQGSYANRDVLDNVMYCIGKIIQKAQPAKEIPAKNKE</sequence>
<dbReference type="RefSeq" id="WP_182219273.1">
    <property type="nucleotide sequence ID" value="NZ_JACEZS010000014.1"/>
</dbReference>
<dbReference type="InterPro" id="IPR029058">
    <property type="entry name" value="AB_hydrolase_fold"/>
</dbReference>
<dbReference type="EMBL" id="JACEZS010000014">
    <property type="protein sequence ID" value="MBA5607051.1"/>
    <property type="molecule type" value="Genomic_DNA"/>
</dbReference>
<evidence type="ECO:0000313" key="3">
    <source>
        <dbReference type="EMBL" id="MBA5607051.1"/>
    </source>
</evidence>
<accession>A0A7W2EJF1</accession>
<evidence type="ECO:0000259" key="2">
    <source>
        <dbReference type="Pfam" id="PF07819"/>
    </source>
</evidence>
<dbReference type="Gene3D" id="3.40.50.1820">
    <property type="entry name" value="alpha/beta hydrolase"/>
    <property type="match status" value="1"/>
</dbReference>
<gene>
    <name evidence="3" type="ORF">H3H36_16965</name>
</gene>
<feature type="domain" description="GPI inositol-deacylase PGAP1-like alpha/beta" evidence="2">
    <location>
        <begin position="250"/>
        <end position="319"/>
    </location>
</feature>
<dbReference type="GO" id="GO:0016788">
    <property type="term" value="F:hydrolase activity, acting on ester bonds"/>
    <property type="evidence" value="ECO:0007669"/>
    <property type="project" value="InterPro"/>
</dbReference>
<organism evidence="3 4">
    <name type="scientific">Rugamonas fusca</name>
    <dbReference type="NCBI Taxonomy" id="2758568"/>
    <lineage>
        <taxon>Bacteria</taxon>
        <taxon>Pseudomonadati</taxon>
        <taxon>Pseudomonadota</taxon>
        <taxon>Betaproteobacteria</taxon>
        <taxon>Burkholderiales</taxon>
        <taxon>Oxalobacteraceae</taxon>
        <taxon>Telluria group</taxon>
        <taxon>Rugamonas</taxon>
    </lineage>
</organism>
<dbReference type="Proteomes" id="UP000566711">
    <property type="component" value="Unassembled WGS sequence"/>
</dbReference>
<dbReference type="AlphaFoldDB" id="A0A7W2EJF1"/>
<dbReference type="Pfam" id="PF07819">
    <property type="entry name" value="PGAP1"/>
    <property type="match status" value="1"/>
</dbReference>
<comment type="caution">
    <text evidence="3">The sequence shown here is derived from an EMBL/GenBank/DDBJ whole genome shotgun (WGS) entry which is preliminary data.</text>
</comment>
<reference evidence="3 4" key="1">
    <citation type="submission" date="2020-07" db="EMBL/GenBank/DDBJ databases">
        <title>Novel species isolated from subtropical streams in China.</title>
        <authorList>
            <person name="Lu H."/>
        </authorList>
    </citation>
    <scope>NUCLEOTIDE SEQUENCE [LARGE SCALE GENOMIC DNA]</scope>
    <source>
        <strain evidence="3 4">FT3S</strain>
    </source>
</reference>
<proteinExistence type="predicted"/>
<dbReference type="InterPro" id="IPR012908">
    <property type="entry name" value="PGAP1-ab_dom-like"/>
</dbReference>
<dbReference type="SUPFAM" id="SSF53474">
    <property type="entry name" value="alpha/beta-Hydrolases"/>
    <property type="match status" value="1"/>
</dbReference>
<keyword evidence="4" id="KW-1185">Reference proteome</keyword>
<feature type="region of interest" description="Disordered" evidence="1">
    <location>
        <begin position="69"/>
        <end position="105"/>
    </location>
</feature>
<name>A0A7W2EJF1_9BURK</name>
<protein>
    <submittedName>
        <fullName evidence="3">Alpha/beta hydrolase</fullName>
    </submittedName>
</protein>